<dbReference type="InterPro" id="IPR044873">
    <property type="entry name" value="Spike_S2_CoV_HR1"/>
</dbReference>
<dbReference type="Pfam" id="PF19209">
    <property type="entry name" value="CoV_S1_C"/>
    <property type="match status" value="1"/>
</dbReference>
<keyword evidence="13" id="KW-1160">Virus entry into host cell</keyword>
<name>A0A6B9IB37_9ALPC</name>
<evidence type="ECO:0000256" key="4">
    <source>
        <dbReference type="ARBA" id="ARBA00022804"/>
    </source>
</evidence>
<organism evidence="17">
    <name type="scientific">Feline infectious peritonitis virus</name>
    <dbReference type="NCBI Taxonomy" id="11135"/>
    <lineage>
        <taxon>Viruses</taxon>
        <taxon>Riboviria</taxon>
        <taxon>Orthornavirae</taxon>
        <taxon>Pisuviricota</taxon>
        <taxon>Pisoniviricetes</taxon>
        <taxon>Nidovirales</taxon>
        <taxon>Cornidovirineae</taxon>
        <taxon>Coronaviridae</taxon>
        <taxon>Orthocoronavirinae</taxon>
        <taxon>Alphacoronavirus</taxon>
        <taxon>Tegacovirus</taxon>
        <taxon>Alphacoronavirus suis</taxon>
        <taxon>Alphacoronavirus 1</taxon>
    </lineage>
</organism>
<dbReference type="EMBL" id="MK987175">
    <property type="protein sequence ID" value="QGZ00538.1"/>
    <property type="molecule type" value="Genomic_RNA"/>
</dbReference>
<evidence type="ECO:0000256" key="10">
    <source>
        <dbReference type="ARBA" id="ARBA00023054"/>
    </source>
</evidence>
<keyword evidence="2 14" id="KW-0812">Transmembrane</keyword>
<evidence type="ECO:0000313" key="17">
    <source>
        <dbReference type="EMBL" id="QGZ00538.1"/>
    </source>
</evidence>
<dbReference type="InterPro" id="IPR002552">
    <property type="entry name" value="Spike_S2_CoV"/>
</dbReference>
<keyword evidence="12" id="KW-0325">Glycoprotein</keyword>
<evidence type="ECO:0000256" key="2">
    <source>
        <dbReference type="ARBA" id="ARBA00022692"/>
    </source>
</evidence>
<evidence type="ECO:0000256" key="7">
    <source>
        <dbReference type="ARBA" id="ARBA00022879"/>
    </source>
</evidence>
<dbReference type="GO" id="GO:0075509">
    <property type="term" value="P:endocytosis involved in viral entry into host cell"/>
    <property type="evidence" value="ECO:0007669"/>
    <property type="project" value="InterPro"/>
</dbReference>
<evidence type="ECO:0000256" key="9">
    <source>
        <dbReference type="ARBA" id="ARBA00023026"/>
    </source>
</evidence>
<proteinExistence type="predicted"/>
<dbReference type="Gene3D" id="2.60.40.3130">
    <property type="match status" value="1"/>
</dbReference>
<feature type="transmembrane region" description="Helical" evidence="14">
    <location>
        <begin position="1394"/>
        <end position="1413"/>
    </location>
</feature>
<dbReference type="InterPro" id="IPR044874">
    <property type="entry name" value="Spike_S2_CoV_HR2"/>
</dbReference>
<keyword evidence="1" id="KW-0945">Host-virus interaction</keyword>
<keyword evidence="5" id="KW-0946">Virion</keyword>
<evidence type="ECO:0000256" key="6">
    <source>
        <dbReference type="ARBA" id="ARBA00022870"/>
    </source>
</evidence>
<dbReference type="InterPro" id="IPR002551">
    <property type="entry name" value="Spike_S1_CoV"/>
</dbReference>
<accession>A0A6B9IB37</accession>
<dbReference type="GO" id="GO:0019031">
    <property type="term" value="C:viral envelope"/>
    <property type="evidence" value="ECO:0007669"/>
    <property type="project" value="UniProtKB-KW"/>
</dbReference>
<dbReference type="GO" id="GO:0016020">
    <property type="term" value="C:membrane"/>
    <property type="evidence" value="ECO:0007669"/>
    <property type="project" value="InterPro"/>
</dbReference>
<feature type="domain" description="Coronavirus spike (S) glycoprotein S2 subunit heptad repeat 2 (HR2) region profile" evidence="16">
    <location>
        <begin position="1308"/>
        <end position="1405"/>
    </location>
</feature>
<dbReference type="GO" id="GO:0019064">
    <property type="term" value="P:fusion of virus membrane with host plasma membrane"/>
    <property type="evidence" value="ECO:0007669"/>
    <property type="project" value="InterPro"/>
</dbReference>
<dbReference type="InterPro" id="IPR043473">
    <property type="entry name" value="S2_sf_CoV"/>
</dbReference>
<evidence type="ECO:0000259" key="16">
    <source>
        <dbReference type="PROSITE" id="PS51924"/>
    </source>
</evidence>
<evidence type="ECO:0000256" key="8">
    <source>
        <dbReference type="ARBA" id="ARBA00022989"/>
    </source>
</evidence>
<dbReference type="Pfam" id="PF01600">
    <property type="entry name" value="CoV_S1"/>
    <property type="match status" value="1"/>
</dbReference>
<evidence type="ECO:0000256" key="14">
    <source>
        <dbReference type="SAM" id="Phobius"/>
    </source>
</evidence>
<evidence type="ECO:0000256" key="12">
    <source>
        <dbReference type="ARBA" id="ARBA00023180"/>
    </source>
</evidence>
<dbReference type="GO" id="GO:0039654">
    <property type="term" value="P:fusion of virus membrane with host endosome membrane"/>
    <property type="evidence" value="ECO:0007669"/>
    <property type="project" value="InterPro"/>
</dbReference>
<dbReference type="InterPro" id="IPR043614">
    <property type="entry name" value="Spike_S2_CoV_C"/>
</dbReference>
<dbReference type="SUPFAM" id="SSF111474">
    <property type="entry name" value="Coronavirus S2 glycoprotein"/>
    <property type="match status" value="2"/>
</dbReference>
<sequence length="1452" mass="160036">MIVLVTCLLLLCSYHTASTTTSNECIQVNVTQLAGTEDLIRDFLFSNFKEEGSVVVGGYYPTEVWYICSRTARTTALQYFNNIHAFDFVMEAMEISTGNARGKPLLFHVHGEPVSVIISAYRDDVQQRPHLKHGLVCITNNRHINYEQSTSKQWNSTCRGADRRIPFSVIPTDNGTKIYGLEWNDDFVTAYISGRSYHLNINTDWFNNVTLWYSRSGTATWDYSAAYAYQDVSNFTHYKLNNTNGLKTYELCEDYEHCTGYATNVFAPTSGGYIPDGFSFINWFLLTNSSTFVSGRFVTNQPLLINCLWPVPSFGVAAQEFRSERGQFIQCNGVSINNTVDVIRFNLNFTADVQSGMGATVFSLNTTGGVMLEITCYSGTVRESSSCSYGEIPFGITDGPRYCYVLYNGTALKYLGTLPPSVKEIAISKWGHFYINGYNFFSTFPIGCISSNLTTGVSGASWTIAYTSYTQVSVQVAIAAITIVTYCKSHINNIKCSQLTANLNNGFYPVASSEVGFVNKSVVLLPSFFTYTAVNITIDLGMKLSGYGQRIASTLCNITLPMQDNNTDVYCIRSNQFSVHVHSTCKSSLWDNIFNQDCTDVLEATAVIKTGTCPFSFDKLSNYLTFNMFCASLSPLGANCKFDVAARTRTNEQVVRSLYVIYEEGDNIVGVPSDNSGLHDLSVLHLDSCTDYNIYGRTGVGIIRRTNSTLLSGLYYTSVSDHLLGFKNVSDAVIYSVTPCDVSAQAAVIDGAIVGAMTSINSELLGLTHWTSTPKFYYYSIYDYTSERTRGTAIDSNDVDCEPVITYSNIGVCKNGALVFINVTHSDGDVQPISTGNVTIPTNFTISVQVEYMQVYTTPGSIDCARYDCYGNRRCNRLLTQYVSACQTIEQALAMGARLENMEVDSMLFVSENALKLASVEAFNSTENLDPIYKEWPTIGGTWLGALNDILPAHNSKRKYGSAIEDLVLDKVVTSGLGTVDEDYKRCTGGYDIADLVCAQYYNGIMVLPGVASADTMSMYTASLAGGITLGALGGGAVGIPFAVAVQARLNYVALQTDVLNKNQQILANAINQAIGNITQALGKVNEGTHQTSQGLASVAKALANVQDVVNTQGEALSHLTVQLQNNFQAISSSISDIYNRLDELSADAQVDRLITGRLTPLNALESRTLSRQAEVRASRQLAKDKVNECVRSQSQRFGFCGNGTHLFSLANAAPNGMIFFHTVLLPTAYETVTAGSGICASDGDRTFGLVVKDVQLTLFRNLDDKFYLSARTMSQPRVATSSDFVRIEGCDVLSVNATVIDLASIFRDYFDINQSVQDILENYRPNWTVPEFTLDIINATYSNLTGEIDDLEFRSEELHNTTVELVILIDNINNTLVYLEWLNRIETYVEWPWYVWLLIGSVVVFCIPLLLFGCFSTGCCGCIGCLGSCCHSICSRRQFENYEPIEKVHVH</sequence>
<evidence type="ECO:0000256" key="11">
    <source>
        <dbReference type="ARBA" id="ARBA00023136"/>
    </source>
</evidence>
<keyword evidence="7" id="KW-0261">Viral envelope protein</keyword>
<evidence type="ECO:0000256" key="13">
    <source>
        <dbReference type="ARBA" id="ARBA00023296"/>
    </source>
</evidence>
<evidence type="ECO:0000256" key="5">
    <source>
        <dbReference type="ARBA" id="ARBA00022844"/>
    </source>
</evidence>
<keyword evidence="6" id="KW-1043">Host membrane</keyword>
<keyword evidence="8 14" id="KW-1133">Transmembrane helix</keyword>
<dbReference type="GO" id="GO:0055036">
    <property type="term" value="C:virion membrane"/>
    <property type="evidence" value="ECO:0007669"/>
    <property type="project" value="UniProtKB-SubCell"/>
</dbReference>
<dbReference type="InterPro" id="IPR043607">
    <property type="entry name" value="CoV_S1_C"/>
</dbReference>
<keyword evidence="11 14" id="KW-0472">Membrane</keyword>
<dbReference type="GO" id="GO:0046813">
    <property type="term" value="P:receptor-mediated virion attachment to host cell"/>
    <property type="evidence" value="ECO:0007669"/>
    <property type="project" value="InterPro"/>
</dbReference>
<keyword evidence="4" id="KW-1161">Viral attachment to host cell</keyword>
<evidence type="ECO:0000256" key="3">
    <source>
        <dbReference type="ARBA" id="ARBA00022729"/>
    </source>
</evidence>
<keyword evidence="3" id="KW-0732">Signal</keyword>
<dbReference type="Gene3D" id="1.20.5.300">
    <property type="match status" value="2"/>
</dbReference>
<keyword evidence="10" id="KW-0175">Coiled coil</keyword>
<dbReference type="Pfam" id="PF01601">
    <property type="entry name" value="CoV_S2"/>
    <property type="match status" value="1"/>
</dbReference>
<dbReference type="PROSITE" id="PS51924">
    <property type="entry name" value="COV_S2_HR2"/>
    <property type="match status" value="1"/>
</dbReference>
<dbReference type="Pfam" id="PF19214">
    <property type="entry name" value="CoV_S2_C"/>
    <property type="match status" value="1"/>
</dbReference>
<keyword evidence="9" id="KW-0843">Virulence</keyword>
<protein>
    <submittedName>
        <fullName evidence="17">S</fullName>
    </submittedName>
</protein>
<feature type="domain" description="Coronavirus spike (S) glycoprotein S2 subunit heptad repeat 1 (HR1) region profile" evidence="15">
    <location>
        <begin position="1040"/>
        <end position="1159"/>
    </location>
</feature>
<reference evidence="17" key="1">
    <citation type="journal article" date="2019" name="Mol. Cell. Probes">
        <title>Epidemiological investigation of feline infectious peritonitis in cats living in Harbin, Northeast China from 2017 to 2019 using a combination of an EvaGreen-based real-time RT-PCR and serum chemistry assays.</title>
        <authorList>
            <person name="Guan X."/>
            <person name="Li H."/>
            <person name="Han M."/>
            <person name="Jia S."/>
            <person name="Feng B."/>
            <person name="Gao X."/>
            <person name="Wang Z."/>
            <person name="Jiang Y."/>
            <person name="Cui W."/>
            <person name="Wang L."/>
            <person name="Xu Y."/>
        </authorList>
    </citation>
    <scope>NUCLEOTIDE SEQUENCE</scope>
    <source>
        <strain evidence="17">HRB/XF17</strain>
    </source>
</reference>
<evidence type="ECO:0000256" key="1">
    <source>
        <dbReference type="ARBA" id="ARBA00022581"/>
    </source>
</evidence>
<evidence type="ECO:0000259" key="15">
    <source>
        <dbReference type="PROSITE" id="PS51923"/>
    </source>
</evidence>
<dbReference type="GO" id="GO:0044173">
    <property type="term" value="C:host cell endoplasmic reticulum-Golgi intermediate compartment membrane"/>
    <property type="evidence" value="ECO:0007669"/>
    <property type="project" value="UniProtKB-SubCell"/>
</dbReference>
<dbReference type="PROSITE" id="PS51923">
    <property type="entry name" value="COV_S2_HR1"/>
    <property type="match status" value="1"/>
</dbReference>